<dbReference type="InterPro" id="IPR036890">
    <property type="entry name" value="HATPase_C_sf"/>
</dbReference>
<dbReference type="PRINTS" id="PR00344">
    <property type="entry name" value="BCTRLSENSOR"/>
</dbReference>
<dbReference type="InterPro" id="IPR005467">
    <property type="entry name" value="His_kinase_dom"/>
</dbReference>
<gene>
    <name evidence="18" type="ORF">EK386_17990</name>
</gene>
<evidence type="ECO:0000256" key="5">
    <source>
        <dbReference type="ARBA" id="ARBA00022553"/>
    </source>
</evidence>
<dbReference type="SMART" id="SM00304">
    <property type="entry name" value="HAMP"/>
    <property type="match status" value="1"/>
</dbReference>
<dbReference type="Gene3D" id="1.10.8.500">
    <property type="entry name" value="HAMP domain in histidine kinase"/>
    <property type="match status" value="1"/>
</dbReference>
<evidence type="ECO:0000256" key="2">
    <source>
        <dbReference type="ARBA" id="ARBA00004651"/>
    </source>
</evidence>
<dbReference type="InterPro" id="IPR003661">
    <property type="entry name" value="HisK_dim/P_dom"/>
</dbReference>
<dbReference type="GO" id="GO:0005524">
    <property type="term" value="F:ATP binding"/>
    <property type="evidence" value="ECO:0007669"/>
    <property type="project" value="UniProtKB-KW"/>
</dbReference>
<dbReference type="FunFam" id="3.30.565.10:FF:000006">
    <property type="entry name" value="Sensor histidine kinase WalK"/>
    <property type="match status" value="1"/>
</dbReference>
<feature type="domain" description="HAMP" evidence="17">
    <location>
        <begin position="185"/>
        <end position="237"/>
    </location>
</feature>
<dbReference type="Proteomes" id="UP000287910">
    <property type="component" value="Unassembled WGS sequence"/>
</dbReference>
<dbReference type="Gene3D" id="3.30.565.10">
    <property type="entry name" value="Histidine kinase-like ATPase, C-terminal domain"/>
    <property type="match status" value="1"/>
</dbReference>
<dbReference type="PROSITE" id="PS50109">
    <property type="entry name" value="HIS_KIN"/>
    <property type="match status" value="1"/>
</dbReference>
<dbReference type="InterPro" id="IPR050398">
    <property type="entry name" value="HssS/ArlS-like"/>
</dbReference>
<dbReference type="Pfam" id="PF00672">
    <property type="entry name" value="HAMP"/>
    <property type="match status" value="1"/>
</dbReference>
<dbReference type="SMART" id="SM00388">
    <property type="entry name" value="HisKA"/>
    <property type="match status" value="1"/>
</dbReference>
<feature type="transmembrane region" description="Helical" evidence="15">
    <location>
        <begin position="7"/>
        <end position="26"/>
    </location>
</feature>
<dbReference type="CDD" id="cd00075">
    <property type="entry name" value="HATPase"/>
    <property type="match status" value="1"/>
</dbReference>
<dbReference type="AlphaFoldDB" id="A0A3S0PM81"/>
<keyword evidence="9 18" id="KW-0418">Kinase</keyword>
<dbReference type="InterPro" id="IPR036097">
    <property type="entry name" value="HisK_dim/P_sf"/>
</dbReference>
<keyword evidence="7 15" id="KW-0812">Transmembrane</keyword>
<keyword evidence="11 15" id="KW-1133">Transmembrane helix</keyword>
<keyword evidence="19" id="KW-1185">Reference proteome</keyword>
<dbReference type="RefSeq" id="WP_126660565.1">
    <property type="nucleotide sequence ID" value="NZ_RYYR01000037.1"/>
</dbReference>
<dbReference type="Pfam" id="PF00512">
    <property type="entry name" value="HisKA"/>
    <property type="match status" value="1"/>
</dbReference>
<sequence length="461" mass="52039">MKKLSTKIWGIITLFLVLTILFMYVLTDYLYEQLYVEDTQTSLIEVGEKLRTQYQGGKVTDDFIAEVENFNAYSNFDVFAVRNPRELSACVPFEIDYDALIGPEERQQLLQGESVTNIGYEQRFERQIISVILPLTDQNRLEGILYMYYPLAKISELANQEALFLICCAILFSCVLGFFVYKGIRHIMQPLNELQHAVEQMSDGDYKARVPVSTKDEIGKLSEAFNEMAAAIEHEDEAQKNFLATVSHELRTPISYVKGYSEAISQNFIGEKEKQEAMKVIAREANRMEQLTNELLELARTSNEQQIELYPIVLAETVREVIHLLNSKATNKKIHITTMLEEQIIVLGNEEKLKQIVINVIENAIHYSNEGSNVSILTKITKGNAVLEIADTGIGIPANDLPHITERFYRVNKARSRADGGSGLGLAIVEKLVKMHKGNLTITSEVGIGTTVCVTIPLMEE</sequence>
<evidence type="ECO:0000256" key="10">
    <source>
        <dbReference type="ARBA" id="ARBA00022840"/>
    </source>
</evidence>
<evidence type="ECO:0000256" key="15">
    <source>
        <dbReference type="SAM" id="Phobius"/>
    </source>
</evidence>
<dbReference type="CDD" id="cd00082">
    <property type="entry name" value="HisKA"/>
    <property type="match status" value="1"/>
</dbReference>
<keyword evidence="10" id="KW-0067">ATP-binding</keyword>
<dbReference type="PANTHER" id="PTHR45528">
    <property type="entry name" value="SENSOR HISTIDINE KINASE CPXA"/>
    <property type="match status" value="1"/>
</dbReference>
<evidence type="ECO:0000256" key="9">
    <source>
        <dbReference type="ARBA" id="ARBA00022777"/>
    </source>
</evidence>
<feature type="domain" description="Histidine kinase" evidence="16">
    <location>
        <begin position="245"/>
        <end position="460"/>
    </location>
</feature>
<comment type="subcellular location">
    <subcellularLocation>
        <location evidence="2">Cell membrane</location>
        <topology evidence="2">Multi-pass membrane protein</topology>
    </subcellularLocation>
</comment>
<evidence type="ECO:0000256" key="3">
    <source>
        <dbReference type="ARBA" id="ARBA00012438"/>
    </source>
</evidence>
<comment type="caution">
    <text evidence="18">The sequence shown here is derived from an EMBL/GenBank/DDBJ whole genome shotgun (WGS) entry which is preliminary data.</text>
</comment>
<evidence type="ECO:0000256" key="7">
    <source>
        <dbReference type="ARBA" id="ARBA00022692"/>
    </source>
</evidence>
<keyword evidence="5" id="KW-0597">Phosphoprotein</keyword>
<keyword evidence="13 15" id="KW-0472">Membrane</keyword>
<evidence type="ECO:0000259" key="17">
    <source>
        <dbReference type="PROSITE" id="PS50885"/>
    </source>
</evidence>
<dbReference type="SUPFAM" id="SSF55874">
    <property type="entry name" value="ATPase domain of HSP90 chaperone/DNA topoisomerase II/histidine kinase"/>
    <property type="match status" value="1"/>
</dbReference>
<feature type="coiled-coil region" evidence="14">
    <location>
        <begin position="274"/>
        <end position="308"/>
    </location>
</feature>
<evidence type="ECO:0000256" key="12">
    <source>
        <dbReference type="ARBA" id="ARBA00023012"/>
    </source>
</evidence>
<dbReference type="EC" id="2.7.13.3" evidence="3"/>
<dbReference type="GO" id="GO:0005886">
    <property type="term" value="C:plasma membrane"/>
    <property type="evidence" value="ECO:0007669"/>
    <property type="project" value="UniProtKB-SubCell"/>
</dbReference>
<keyword evidence="4" id="KW-1003">Cell membrane</keyword>
<feature type="transmembrane region" description="Helical" evidence="15">
    <location>
        <begin position="162"/>
        <end position="181"/>
    </location>
</feature>
<dbReference type="InterPro" id="IPR003594">
    <property type="entry name" value="HATPase_dom"/>
</dbReference>
<accession>A0A3S0PM81</accession>
<keyword evidence="6" id="KW-0808">Transferase</keyword>
<dbReference type="CDD" id="cd06225">
    <property type="entry name" value="HAMP"/>
    <property type="match status" value="1"/>
</dbReference>
<dbReference type="Pfam" id="PF02518">
    <property type="entry name" value="HATPase_c"/>
    <property type="match status" value="1"/>
</dbReference>
<dbReference type="FunFam" id="1.10.287.130:FF:000001">
    <property type="entry name" value="Two-component sensor histidine kinase"/>
    <property type="match status" value="1"/>
</dbReference>
<evidence type="ECO:0000256" key="13">
    <source>
        <dbReference type="ARBA" id="ARBA00023136"/>
    </source>
</evidence>
<evidence type="ECO:0000313" key="19">
    <source>
        <dbReference type="Proteomes" id="UP000287910"/>
    </source>
</evidence>
<evidence type="ECO:0000259" key="16">
    <source>
        <dbReference type="PROSITE" id="PS50109"/>
    </source>
</evidence>
<name>A0A3S0PM81_9BACI</name>
<evidence type="ECO:0000313" key="18">
    <source>
        <dbReference type="EMBL" id="RUL47483.1"/>
    </source>
</evidence>
<evidence type="ECO:0000256" key="6">
    <source>
        <dbReference type="ARBA" id="ARBA00022679"/>
    </source>
</evidence>
<evidence type="ECO:0000256" key="1">
    <source>
        <dbReference type="ARBA" id="ARBA00000085"/>
    </source>
</evidence>
<dbReference type="EMBL" id="RYYR01000037">
    <property type="protein sequence ID" value="RUL47483.1"/>
    <property type="molecule type" value="Genomic_DNA"/>
</dbReference>
<keyword evidence="14" id="KW-0175">Coiled coil</keyword>
<dbReference type="SUPFAM" id="SSF158472">
    <property type="entry name" value="HAMP domain-like"/>
    <property type="match status" value="1"/>
</dbReference>
<organism evidence="18 19">
    <name type="scientific">Lysinibacillus antri</name>
    <dbReference type="NCBI Taxonomy" id="2498145"/>
    <lineage>
        <taxon>Bacteria</taxon>
        <taxon>Bacillati</taxon>
        <taxon>Bacillota</taxon>
        <taxon>Bacilli</taxon>
        <taxon>Bacillales</taxon>
        <taxon>Bacillaceae</taxon>
        <taxon>Lysinibacillus</taxon>
    </lineage>
</organism>
<evidence type="ECO:0000256" key="4">
    <source>
        <dbReference type="ARBA" id="ARBA00022475"/>
    </source>
</evidence>
<dbReference type="PANTHER" id="PTHR45528:SF1">
    <property type="entry name" value="SENSOR HISTIDINE KINASE CPXA"/>
    <property type="match status" value="1"/>
</dbReference>
<evidence type="ECO:0000256" key="8">
    <source>
        <dbReference type="ARBA" id="ARBA00022741"/>
    </source>
</evidence>
<dbReference type="Gene3D" id="1.10.287.130">
    <property type="match status" value="1"/>
</dbReference>
<evidence type="ECO:0000256" key="14">
    <source>
        <dbReference type="SAM" id="Coils"/>
    </source>
</evidence>
<keyword evidence="12" id="KW-0902">Two-component regulatory system</keyword>
<dbReference type="InterPro" id="IPR004358">
    <property type="entry name" value="Sig_transdc_His_kin-like_C"/>
</dbReference>
<dbReference type="InterPro" id="IPR003660">
    <property type="entry name" value="HAMP_dom"/>
</dbReference>
<protein>
    <recommendedName>
        <fullName evidence="3">histidine kinase</fullName>
        <ecNumber evidence="3">2.7.13.3</ecNumber>
    </recommendedName>
</protein>
<dbReference type="SUPFAM" id="SSF47384">
    <property type="entry name" value="Homodimeric domain of signal transducing histidine kinase"/>
    <property type="match status" value="1"/>
</dbReference>
<comment type="catalytic activity">
    <reaction evidence="1">
        <text>ATP + protein L-histidine = ADP + protein N-phospho-L-histidine.</text>
        <dbReference type="EC" id="2.7.13.3"/>
    </reaction>
</comment>
<dbReference type="SMART" id="SM00387">
    <property type="entry name" value="HATPase_c"/>
    <property type="match status" value="1"/>
</dbReference>
<dbReference type="PROSITE" id="PS50885">
    <property type="entry name" value="HAMP"/>
    <property type="match status" value="1"/>
</dbReference>
<proteinExistence type="predicted"/>
<evidence type="ECO:0000256" key="11">
    <source>
        <dbReference type="ARBA" id="ARBA00022989"/>
    </source>
</evidence>
<keyword evidence="8" id="KW-0547">Nucleotide-binding</keyword>
<reference evidence="18 19" key="1">
    <citation type="submission" date="2018-12" db="EMBL/GenBank/DDBJ databases">
        <title>Lysinibacillus antri sp. nov., isolated from a cave soil.</title>
        <authorList>
            <person name="Narsing Rao M.P."/>
            <person name="Zhang H."/>
            <person name="Dong Z.-Y."/>
            <person name="Niu X.-K."/>
            <person name="Zhang K."/>
            <person name="Fang B.-Z."/>
            <person name="Kang Y.-Q."/>
            <person name="Xiao M."/>
            <person name="Li W.-J."/>
        </authorList>
    </citation>
    <scope>NUCLEOTIDE SEQUENCE [LARGE SCALE GENOMIC DNA]</scope>
    <source>
        <strain evidence="18 19">SYSU K30002</strain>
    </source>
</reference>
<dbReference type="GO" id="GO:0000155">
    <property type="term" value="F:phosphorelay sensor kinase activity"/>
    <property type="evidence" value="ECO:0007669"/>
    <property type="project" value="InterPro"/>
</dbReference>